<evidence type="ECO:0000313" key="2">
    <source>
        <dbReference type="Proteomes" id="UP001652625"/>
    </source>
</evidence>
<name>A0ABM4C076_HYDVU</name>
<dbReference type="Pfam" id="PF00665">
    <property type="entry name" value="rve"/>
    <property type="match status" value="1"/>
</dbReference>
<proteinExistence type="predicted"/>
<dbReference type="InterPro" id="IPR050951">
    <property type="entry name" value="Retrovirus_Pol_polyprotein"/>
</dbReference>
<keyword evidence="2" id="KW-1185">Reference proteome</keyword>
<dbReference type="InterPro" id="IPR012337">
    <property type="entry name" value="RNaseH-like_sf"/>
</dbReference>
<dbReference type="Proteomes" id="UP001652625">
    <property type="component" value="Chromosome 06"/>
</dbReference>
<evidence type="ECO:0000313" key="3">
    <source>
        <dbReference type="RefSeq" id="XP_065654864.1"/>
    </source>
</evidence>
<organism evidence="2 3">
    <name type="scientific">Hydra vulgaris</name>
    <name type="common">Hydra</name>
    <name type="synonym">Hydra attenuata</name>
    <dbReference type="NCBI Taxonomy" id="6087"/>
    <lineage>
        <taxon>Eukaryota</taxon>
        <taxon>Metazoa</taxon>
        <taxon>Cnidaria</taxon>
        <taxon>Hydrozoa</taxon>
        <taxon>Hydroidolina</taxon>
        <taxon>Anthoathecata</taxon>
        <taxon>Aplanulata</taxon>
        <taxon>Hydridae</taxon>
        <taxon>Hydra</taxon>
    </lineage>
</organism>
<gene>
    <name evidence="3" type="primary">LOC136081476</name>
</gene>
<dbReference type="PROSITE" id="PS50994">
    <property type="entry name" value="INTEGRASE"/>
    <property type="match status" value="1"/>
</dbReference>
<dbReference type="InterPro" id="IPR036397">
    <property type="entry name" value="RNaseH_sf"/>
</dbReference>
<dbReference type="PANTHER" id="PTHR37984:SF15">
    <property type="entry name" value="INTEGRASE CATALYTIC DOMAIN-CONTAINING PROTEIN"/>
    <property type="match status" value="1"/>
</dbReference>
<dbReference type="Gene3D" id="3.30.420.10">
    <property type="entry name" value="Ribonuclease H-like superfamily/Ribonuclease H"/>
    <property type="match status" value="1"/>
</dbReference>
<dbReference type="SUPFAM" id="SSF53098">
    <property type="entry name" value="Ribonuclease H-like"/>
    <property type="match status" value="1"/>
</dbReference>
<evidence type="ECO:0000259" key="1">
    <source>
        <dbReference type="PROSITE" id="PS50994"/>
    </source>
</evidence>
<dbReference type="GeneID" id="136081476"/>
<dbReference type="PANTHER" id="PTHR37984">
    <property type="entry name" value="PROTEIN CBG26694"/>
    <property type="match status" value="1"/>
</dbReference>
<sequence length="126" mass="14283">MINRSSPSNKLKPCFFKPSTGLLIQAKRIWERLSMDFIGPLQSVTANIYTLVVVDKYSRYPFAFLCKDITADTVIRHLFSLFSLLGAPSSIHTDREAQFESIKAKVFLNRNGVIKTPTTSCHPKEM</sequence>
<dbReference type="InterPro" id="IPR001584">
    <property type="entry name" value="Integrase_cat-core"/>
</dbReference>
<reference evidence="3" key="1">
    <citation type="submission" date="2025-08" db="UniProtKB">
        <authorList>
            <consortium name="RefSeq"/>
        </authorList>
    </citation>
    <scope>IDENTIFICATION</scope>
</reference>
<feature type="domain" description="Integrase catalytic" evidence="1">
    <location>
        <begin position="9"/>
        <end position="126"/>
    </location>
</feature>
<accession>A0ABM4C076</accession>
<protein>
    <submittedName>
        <fullName evidence="3">Uncharacterized protein LOC136081476</fullName>
    </submittedName>
</protein>
<dbReference type="RefSeq" id="XP_065654864.1">
    <property type="nucleotide sequence ID" value="XM_065798792.1"/>
</dbReference>